<evidence type="ECO:0000256" key="4">
    <source>
        <dbReference type="SAM" id="MobiDB-lite"/>
    </source>
</evidence>
<sequence length="204" mass="22459">MLMDILNRIQERLDTVGLSANAASVKAGISKDAIRNIQRACKSGRDGISITTLIKLAPVLQTTPSWLLEGSSNANQFRVPKISWVSAGAFDTADTVHSFDEFPTIETSGLPDGDWVALEVQGDSMDRISPPGSVIFVNRADRKLSHNACYIIQDVDGSATYKRYRQSPMRFEPVSTNPEHETIYPNDNSTPNVFGRVSRSVIEM</sequence>
<dbReference type="InterPro" id="IPR039418">
    <property type="entry name" value="LexA-like"/>
</dbReference>
<dbReference type="EMBL" id="MBFE02000017">
    <property type="protein sequence ID" value="MUO44225.1"/>
    <property type="molecule type" value="Genomic_DNA"/>
</dbReference>
<accession>A0ABD6HFJ1</accession>
<dbReference type="InterPro" id="IPR036286">
    <property type="entry name" value="LexA/Signal_pep-like_sf"/>
</dbReference>
<comment type="caution">
    <text evidence="7">The sequence shown here is derived from an EMBL/GenBank/DDBJ whole genome shotgun (WGS) entry which is preliminary data.</text>
</comment>
<proteinExistence type="predicted"/>
<dbReference type="GO" id="GO:0003677">
    <property type="term" value="F:DNA binding"/>
    <property type="evidence" value="ECO:0007669"/>
    <property type="project" value="UniProtKB-KW"/>
</dbReference>
<name>A0ABD6HFJ1_AGRVI</name>
<evidence type="ECO:0000259" key="5">
    <source>
        <dbReference type="PROSITE" id="PS50943"/>
    </source>
</evidence>
<evidence type="ECO:0000313" key="9">
    <source>
        <dbReference type="Proteomes" id="UP000179536"/>
    </source>
</evidence>
<dbReference type="SUPFAM" id="SSF47413">
    <property type="entry name" value="lambda repressor-like DNA-binding domains"/>
    <property type="match status" value="1"/>
</dbReference>
<dbReference type="InterPro" id="IPR010982">
    <property type="entry name" value="Lambda_DNA-bd_dom_sf"/>
</dbReference>
<keyword evidence="1" id="KW-0805">Transcription regulation</keyword>
<dbReference type="PANTHER" id="PTHR40661:SF1">
    <property type="entry name" value="HTH CRO_C1-TYPE DOMAIN-CONTAINING PROTEIN"/>
    <property type="match status" value="1"/>
</dbReference>
<dbReference type="CDD" id="cd06529">
    <property type="entry name" value="S24_LexA-like"/>
    <property type="match status" value="1"/>
</dbReference>
<evidence type="ECO:0000256" key="1">
    <source>
        <dbReference type="ARBA" id="ARBA00023015"/>
    </source>
</evidence>
<dbReference type="PROSITE" id="PS50943">
    <property type="entry name" value="HTH_CROC1"/>
    <property type="match status" value="1"/>
</dbReference>
<dbReference type="SUPFAM" id="SSF51306">
    <property type="entry name" value="LexA/Signal peptidase"/>
    <property type="match status" value="1"/>
</dbReference>
<evidence type="ECO:0000313" key="7">
    <source>
        <dbReference type="EMBL" id="MUP12327.1"/>
    </source>
</evidence>
<dbReference type="InterPro" id="IPR001387">
    <property type="entry name" value="Cro/C1-type_HTH"/>
</dbReference>
<gene>
    <name evidence="7" type="ORF">BBK91_020920</name>
    <name evidence="6" type="ORF">BBL17_020840</name>
</gene>
<evidence type="ECO:0000256" key="2">
    <source>
        <dbReference type="ARBA" id="ARBA00023125"/>
    </source>
</evidence>
<evidence type="ECO:0000313" key="6">
    <source>
        <dbReference type="EMBL" id="MUO44225.1"/>
    </source>
</evidence>
<dbReference type="AlphaFoldDB" id="A0ABD6HFJ1"/>
<dbReference type="InterPro" id="IPR015927">
    <property type="entry name" value="Peptidase_S24_S26A/B/C"/>
</dbReference>
<evidence type="ECO:0000256" key="3">
    <source>
        <dbReference type="ARBA" id="ARBA00023163"/>
    </source>
</evidence>
<keyword evidence="3" id="KW-0804">Transcription</keyword>
<dbReference type="EMBL" id="MBFA02000016">
    <property type="protein sequence ID" value="MUP12327.1"/>
    <property type="molecule type" value="Genomic_DNA"/>
</dbReference>
<protein>
    <submittedName>
        <fullName evidence="7">Phage repressor protein</fullName>
    </submittedName>
</protein>
<feature type="domain" description="HTH cro/C1-type" evidence="5">
    <location>
        <begin position="43"/>
        <end position="67"/>
    </location>
</feature>
<feature type="region of interest" description="Disordered" evidence="4">
    <location>
        <begin position="171"/>
        <end position="190"/>
    </location>
</feature>
<reference evidence="8 9" key="1">
    <citation type="submission" date="2019-11" db="EMBL/GenBank/DDBJ databases">
        <title>Whole-genome sequencing of Allorhizobium vitis.</title>
        <authorList>
            <person name="Gan H.M."/>
            <person name="Savka M.A."/>
        </authorList>
    </citation>
    <scope>NUCLEOTIDE SEQUENCE [LARGE SCALE GENOMIC DNA]</scope>
    <source>
        <strain evidence="7 9">RF2/1</strain>
        <strain evidence="6 8">T1/7</strain>
    </source>
</reference>
<dbReference type="PANTHER" id="PTHR40661">
    <property type="match status" value="1"/>
</dbReference>
<keyword evidence="2" id="KW-0238">DNA-binding</keyword>
<dbReference type="Proteomes" id="UP000179454">
    <property type="component" value="Unassembled WGS sequence"/>
</dbReference>
<dbReference type="Gene3D" id="1.10.260.40">
    <property type="entry name" value="lambda repressor-like DNA-binding domains"/>
    <property type="match status" value="1"/>
</dbReference>
<evidence type="ECO:0000313" key="8">
    <source>
        <dbReference type="Proteomes" id="UP000179454"/>
    </source>
</evidence>
<keyword evidence="8" id="KW-1185">Reference proteome</keyword>
<dbReference type="Gene3D" id="2.10.109.10">
    <property type="entry name" value="Umud Fragment, subunit A"/>
    <property type="match status" value="1"/>
</dbReference>
<dbReference type="Pfam" id="PF00717">
    <property type="entry name" value="Peptidase_S24"/>
    <property type="match status" value="1"/>
</dbReference>
<dbReference type="Proteomes" id="UP000179536">
    <property type="component" value="Unassembled WGS sequence"/>
</dbReference>
<organism evidence="7 9">
    <name type="scientific">Agrobacterium vitis</name>
    <name type="common">Rhizobium vitis</name>
    <dbReference type="NCBI Taxonomy" id="373"/>
    <lineage>
        <taxon>Bacteria</taxon>
        <taxon>Pseudomonadati</taxon>
        <taxon>Pseudomonadota</taxon>
        <taxon>Alphaproteobacteria</taxon>
        <taxon>Hyphomicrobiales</taxon>
        <taxon>Rhizobiaceae</taxon>
        <taxon>Rhizobium/Agrobacterium group</taxon>
        <taxon>Agrobacterium</taxon>
    </lineage>
</organism>
<dbReference type="CDD" id="cd00093">
    <property type="entry name" value="HTH_XRE"/>
    <property type="match status" value="1"/>
</dbReference>